<organism evidence="1 2">
    <name type="scientific">Stylosanthes scabra</name>
    <dbReference type="NCBI Taxonomy" id="79078"/>
    <lineage>
        <taxon>Eukaryota</taxon>
        <taxon>Viridiplantae</taxon>
        <taxon>Streptophyta</taxon>
        <taxon>Embryophyta</taxon>
        <taxon>Tracheophyta</taxon>
        <taxon>Spermatophyta</taxon>
        <taxon>Magnoliopsida</taxon>
        <taxon>eudicotyledons</taxon>
        <taxon>Gunneridae</taxon>
        <taxon>Pentapetalae</taxon>
        <taxon>rosids</taxon>
        <taxon>fabids</taxon>
        <taxon>Fabales</taxon>
        <taxon>Fabaceae</taxon>
        <taxon>Papilionoideae</taxon>
        <taxon>50 kb inversion clade</taxon>
        <taxon>dalbergioids sensu lato</taxon>
        <taxon>Dalbergieae</taxon>
        <taxon>Pterocarpus clade</taxon>
        <taxon>Stylosanthes</taxon>
    </lineage>
</organism>
<proteinExistence type="predicted"/>
<name>A0ABU6WBU5_9FABA</name>
<comment type="caution">
    <text evidence="1">The sequence shown here is derived from an EMBL/GenBank/DDBJ whole genome shotgun (WGS) entry which is preliminary data.</text>
</comment>
<sequence>MKNTRFLCQEYSTPSVGICFDYIAAYEGGDFCDRKCSIAAAVRERQRRQHHHHRVSLSSVSFHLTSSPLRLPLFFPAEQRRRRLEARVRDGV</sequence>
<dbReference type="EMBL" id="JASCZI010181419">
    <property type="protein sequence ID" value="MED6183257.1"/>
    <property type="molecule type" value="Genomic_DNA"/>
</dbReference>
<keyword evidence="2" id="KW-1185">Reference proteome</keyword>
<dbReference type="Proteomes" id="UP001341840">
    <property type="component" value="Unassembled WGS sequence"/>
</dbReference>
<evidence type="ECO:0008006" key="3">
    <source>
        <dbReference type="Google" id="ProtNLM"/>
    </source>
</evidence>
<protein>
    <recommendedName>
        <fullName evidence="3">FLZ-type domain-containing protein</fullName>
    </recommendedName>
</protein>
<accession>A0ABU6WBU5</accession>
<reference evidence="1 2" key="1">
    <citation type="journal article" date="2023" name="Plants (Basel)">
        <title>Bridging the Gap: Combining Genomics and Transcriptomics Approaches to Understand Stylosanthes scabra, an Orphan Legume from the Brazilian Caatinga.</title>
        <authorList>
            <person name="Ferreira-Neto J.R.C."/>
            <person name="da Silva M.D."/>
            <person name="Binneck E."/>
            <person name="de Melo N.F."/>
            <person name="da Silva R.H."/>
            <person name="de Melo A.L.T.M."/>
            <person name="Pandolfi V."/>
            <person name="Bustamante F.O."/>
            <person name="Brasileiro-Vidal A.C."/>
            <person name="Benko-Iseppon A.M."/>
        </authorList>
    </citation>
    <scope>NUCLEOTIDE SEQUENCE [LARGE SCALE GENOMIC DNA]</scope>
    <source>
        <tissue evidence="1">Leaves</tissue>
    </source>
</reference>
<evidence type="ECO:0000313" key="2">
    <source>
        <dbReference type="Proteomes" id="UP001341840"/>
    </source>
</evidence>
<gene>
    <name evidence="1" type="ORF">PIB30_036243</name>
</gene>
<evidence type="ECO:0000313" key="1">
    <source>
        <dbReference type="EMBL" id="MED6183257.1"/>
    </source>
</evidence>